<protein>
    <recommendedName>
        <fullName evidence="5">Signal peptidase complex catalytic subunit SEC11</fullName>
        <ecNumber evidence="4">3.4.21.89</ecNumber>
    </recommendedName>
    <alternativeName>
        <fullName evidence="6">Signal peptidase complex catalytic subunit sec11</fullName>
    </alternativeName>
</protein>
<dbReference type="PANTHER" id="PTHR10806">
    <property type="entry name" value="SIGNAL PEPTIDASE COMPLEX CATALYTIC SUBUNIT SEC11"/>
    <property type="match status" value="1"/>
</dbReference>
<evidence type="ECO:0000256" key="1">
    <source>
        <dbReference type="ARBA" id="ARBA00000677"/>
    </source>
</evidence>
<keyword evidence="8" id="KW-0378">Hydrolase</keyword>
<dbReference type="GO" id="GO:0005787">
    <property type="term" value="C:signal peptidase complex"/>
    <property type="evidence" value="ECO:0007669"/>
    <property type="project" value="TreeGrafter"/>
</dbReference>
<comment type="caution">
    <text evidence="13">The sequence shown here is derived from an EMBL/GenBank/DDBJ whole genome shotgun (WGS) entry which is preliminary data.</text>
</comment>
<dbReference type="NCBIfam" id="TIGR02228">
    <property type="entry name" value="sigpep_I_arch"/>
    <property type="match status" value="1"/>
</dbReference>
<evidence type="ECO:0000256" key="8">
    <source>
        <dbReference type="ARBA" id="ARBA00022801"/>
    </source>
</evidence>
<feature type="domain" description="Peptidase S26" evidence="12">
    <location>
        <begin position="241"/>
        <end position="312"/>
    </location>
</feature>
<evidence type="ECO:0000256" key="6">
    <source>
        <dbReference type="ARBA" id="ARBA00021755"/>
    </source>
</evidence>
<dbReference type="EMBL" id="JANCYU010000035">
    <property type="protein sequence ID" value="KAK4525958.1"/>
    <property type="molecule type" value="Genomic_DNA"/>
</dbReference>
<dbReference type="InterPro" id="IPR019758">
    <property type="entry name" value="Pept_S26A_signal_pept_1_CS"/>
</dbReference>
<evidence type="ECO:0000256" key="9">
    <source>
        <dbReference type="ARBA" id="ARBA00022989"/>
    </source>
</evidence>
<dbReference type="PROSITE" id="PS00761">
    <property type="entry name" value="SPASE_I_3"/>
    <property type="match status" value="1"/>
</dbReference>
<evidence type="ECO:0000256" key="11">
    <source>
        <dbReference type="ARBA" id="ARBA00045533"/>
    </source>
</evidence>
<comment type="function">
    <text evidence="11">Catalytic component of the signal peptidase complex (SPC) which catalyzes the cleavage of N-terminal signal sequences from nascent proteins as they are translocated into the lumen of the endoplasmic reticulum. Specifically cleaves N-terminal signal peptides that contain a hydrophobic alpha-helix (h-region) shorter than 18-20 amino acids.</text>
</comment>
<evidence type="ECO:0000256" key="4">
    <source>
        <dbReference type="ARBA" id="ARBA00013208"/>
    </source>
</evidence>
<sequence length="390" mass="44913">MKDATRSRLVAIAEQLEQAARRIENIQRVLLQCYTSEDWSEEEKQALCDPFVRELCIEAFIRDMWSSRFRLCPSQYYYSWSLDKRQSFLGRVPSIHHLCKSLVIENTKYDAKYATPLYYEKYYCCIIQYSSKLDSEGVARLFRKHMPHVSRKYFNFQFANDCESITGYPFNAVTPLGMKSKMTLVISKAVADLQPPFIWLGGGREDVKCTVVGEEKKPESLFNWRNWLKRESLLQVINLLLVFASALVIWKGAIAISLSESPVVVVLSGSMEPGMRRGDLLVLSNRTKQLHCGDIVVYKVQNREIPIVHRIIEVHDDGNEPLYLTKGDNNFFDDRSLYSPHTFFLRRSDIVGKSVFIVRAVGYVTIIMKEHPLLKFLVVGLLSLTVLLGE</sequence>
<dbReference type="InterPro" id="IPR019533">
    <property type="entry name" value="Peptidase_S26"/>
</dbReference>
<comment type="similarity">
    <text evidence="3">Belongs to the peptidase S26B family.</text>
</comment>
<accession>A0AAV9IFC3</accession>
<keyword evidence="10" id="KW-0472">Membrane</keyword>
<dbReference type="CDD" id="cd06530">
    <property type="entry name" value="S26_SPase_I"/>
    <property type="match status" value="1"/>
</dbReference>
<comment type="subcellular location">
    <subcellularLocation>
        <location evidence="2">Endoplasmic reticulum membrane</location>
        <topology evidence="2">Single-pass type II membrane protein</topology>
    </subcellularLocation>
</comment>
<dbReference type="GO" id="GO:0002161">
    <property type="term" value="F:aminoacyl-tRNA deacylase activity"/>
    <property type="evidence" value="ECO:0007669"/>
    <property type="project" value="InterPro"/>
</dbReference>
<keyword evidence="9" id="KW-1133">Transmembrane helix</keyword>
<gene>
    <name evidence="13" type="ORF">GAYE_SCF18G3867</name>
</gene>
<dbReference type="EC" id="3.4.21.89" evidence="4"/>
<dbReference type="InterPro" id="IPR036286">
    <property type="entry name" value="LexA/Signal_pep-like_sf"/>
</dbReference>
<dbReference type="Pfam" id="PF10502">
    <property type="entry name" value="Peptidase_S26"/>
    <property type="match status" value="1"/>
</dbReference>
<dbReference type="InterPro" id="IPR036754">
    <property type="entry name" value="YbaK/aa-tRNA-synt-asso_dom_sf"/>
</dbReference>
<evidence type="ECO:0000313" key="13">
    <source>
        <dbReference type="EMBL" id="KAK4525958.1"/>
    </source>
</evidence>
<dbReference type="GO" id="GO:0009003">
    <property type="term" value="F:signal peptidase activity"/>
    <property type="evidence" value="ECO:0007669"/>
    <property type="project" value="UniProtKB-EC"/>
</dbReference>
<dbReference type="Proteomes" id="UP001300502">
    <property type="component" value="Unassembled WGS sequence"/>
</dbReference>
<dbReference type="GO" id="GO:0004252">
    <property type="term" value="F:serine-type endopeptidase activity"/>
    <property type="evidence" value="ECO:0007669"/>
    <property type="project" value="InterPro"/>
</dbReference>
<dbReference type="PRINTS" id="PR00728">
    <property type="entry name" value="SIGNALPTASE"/>
</dbReference>
<evidence type="ECO:0000256" key="3">
    <source>
        <dbReference type="ARBA" id="ARBA00011035"/>
    </source>
</evidence>
<evidence type="ECO:0000256" key="7">
    <source>
        <dbReference type="ARBA" id="ARBA00022692"/>
    </source>
</evidence>
<reference evidence="13 14" key="1">
    <citation type="submission" date="2022-07" db="EMBL/GenBank/DDBJ databases">
        <title>Genome-wide signatures of adaptation to extreme environments.</title>
        <authorList>
            <person name="Cho C.H."/>
            <person name="Yoon H.S."/>
        </authorList>
    </citation>
    <scope>NUCLEOTIDE SEQUENCE [LARGE SCALE GENOMIC DNA]</scope>
    <source>
        <strain evidence="13 14">108.79 E11</strain>
    </source>
</reference>
<evidence type="ECO:0000256" key="10">
    <source>
        <dbReference type="ARBA" id="ARBA00023136"/>
    </source>
</evidence>
<dbReference type="InterPro" id="IPR001733">
    <property type="entry name" value="Peptidase_S26B"/>
</dbReference>
<dbReference type="Gene3D" id="2.10.109.10">
    <property type="entry name" value="Umud Fragment, subunit A"/>
    <property type="match status" value="1"/>
</dbReference>
<dbReference type="SUPFAM" id="SSF51306">
    <property type="entry name" value="LexA/Signal peptidase"/>
    <property type="match status" value="1"/>
</dbReference>
<proteinExistence type="inferred from homology"/>
<dbReference type="GO" id="GO:0006465">
    <property type="term" value="P:signal peptide processing"/>
    <property type="evidence" value="ECO:0007669"/>
    <property type="project" value="InterPro"/>
</dbReference>
<dbReference type="PANTHER" id="PTHR10806:SF6">
    <property type="entry name" value="SIGNAL PEPTIDASE COMPLEX CATALYTIC SUBUNIT SEC11"/>
    <property type="match status" value="1"/>
</dbReference>
<comment type="catalytic activity">
    <reaction evidence="1">
        <text>Cleavage of hydrophobic, N-terminal signal or leader sequences from secreted and periplasmic proteins.</text>
        <dbReference type="EC" id="3.4.21.89"/>
    </reaction>
</comment>
<dbReference type="CDD" id="cd04332">
    <property type="entry name" value="YbaK_like"/>
    <property type="match status" value="1"/>
</dbReference>
<organism evidence="13 14">
    <name type="scientific">Galdieria yellowstonensis</name>
    <dbReference type="NCBI Taxonomy" id="3028027"/>
    <lineage>
        <taxon>Eukaryota</taxon>
        <taxon>Rhodophyta</taxon>
        <taxon>Bangiophyceae</taxon>
        <taxon>Galdieriales</taxon>
        <taxon>Galdieriaceae</taxon>
        <taxon>Galdieria</taxon>
    </lineage>
</organism>
<evidence type="ECO:0000259" key="12">
    <source>
        <dbReference type="Pfam" id="PF10502"/>
    </source>
</evidence>
<evidence type="ECO:0000256" key="2">
    <source>
        <dbReference type="ARBA" id="ARBA00004648"/>
    </source>
</evidence>
<evidence type="ECO:0000313" key="14">
    <source>
        <dbReference type="Proteomes" id="UP001300502"/>
    </source>
</evidence>
<keyword evidence="14" id="KW-1185">Reference proteome</keyword>
<keyword evidence="7" id="KW-0812">Transmembrane</keyword>
<dbReference type="Gene3D" id="3.90.960.10">
    <property type="entry name" value="YbaK/aminoacyl-tRNA synthetase-associated domain"/>
    <property type="match status" value="1"/>
</dbReference>
<dbReference type="SUPFAM" id="SSF55826">
    <property type="entry name" value="YbaK/ProRS associated domain"/>
    <property type="match status" value="1"/>
</dbReference>
<name>A0AAV9IFC3_9RHOD</name>
<evidence type="ECO:0000256" key="5">
    <source>
        <dbReference type="ARBA" id="ARBA00019685"/>
    </source>
</evidence>
<dbReference type="AlphaFoldDB" id="A0AAV9IFC3"/>